<keyword evidence="7 8" id="KW-0472">Membrane</keyword>
<evidence type="ECO:0000256" key="7">
    <source>
        <dbReference type="ARBA" id="ARBA00023136"/>
    </source>
</evidence>
<evidence type="ECO:0000256" key="1">
    <source>
        <dbReference type="ARBA" id="ARBA00004370"/>
    </source>
</evidence>
<dbReference type="Gene3D" id="1.20.5.1030">
    <property type="entry name" value="Preprotein translocase secy subunit"/>
    <property type="match status" value="1"/>
</dbReference>
<evidence type="ECO:0000313" key="10">
    <source>
        <dbReference type="Proteomes" id="UP000018466"/>
    </source>
</evidence>
<dbReference type="EMBL" id="AGEL01000006">
    <property type="protein sequence ID" value="EHO17431.1"/>
    <property type="molecule type" value="Genomic_DNA"/>
</dbReference>
<evidence type="ECO:0000313" key="9">
    <source>
        <dbReference type="EMBL" id="EHO17431.1"/>
    </source>
</evidence>
<feature type="transmembrane region" description="Helical" evidence="8">
    <location>
        <begin position="37"/>
        <end position="58"/>
    </location>
</feature>
<dbReference type="OrthoDB" id="9807958at2"/>
<protein>
    <submittedName>
        <fullName evidence="9">Preprotein translocase, SecE subunit</fullName>
    </submittedName>
</protein>
<keyword evidence="3 8" id="KW-0812">Transmembrane</keyword>
<gene>
    <name evidence="9" type="ORF">HMPREF9623_01030</name>
</gene>
<comment type="subcellular location">
    <subcellularLocation>
        <location evidence="1">Membrane</location>
    </subcellularLocation>
</comment>
<dbReference type="GO" id="GO:0009306">
    <property type="term" value="P:protein secretion"/>
    <property type="evidence" value="ECO:0007669"/>
    <property type="project" value="InterPro"/>
</dbReference>
<dbReference type="GO" id="GO:0006605">
    <property type="term" value="P:protein targeting"/>
    <property type="evidence" value="ECO:0007669"/>
    <property type="project" value="InterPro"/>
</dbReference>
<dbReference type="InterPro" id="IPR005807">
    <property type="entry name" value="SecE_bac"/>
</dbReference>
<sequence>MAENEKTNSEKKGFVDGLKAEFRKIVWPTQEVLAKQTAAVVAVSLVLGTIIAVLDWAFRLGLTRVFQ</sequence>
<evidence type="ECO:0000256" key="4">
    <source>
        <dbReference type="ARBA" id="ARBA00022927"/>
    </source>
</evidence>
<organism evidence="9 10">
    <name type="scientific">Stomatobaculum longum</name>
    <dbReference type="NCBI Taxonomy" id="796942"/>
    <lineage>
        <taxon>Bacteria</taxon>
        <taxon>Bacillati</taxon>
        <taxon>Bacillota</taxon>
        <taxon>Clostridia</taxon>
        <taxon>Lachnospirales</taxon>
        <taxon>Lachnospiraceae</taxon>
        <taxon>Stomatobaculum</taxon>
    </lineage>
</organism>
<dbReference type="Proteomes" id="UP000018466">
    <property type="component" value="Unassembled WGS sequence"/>
</dbReference>
<dbReference type="RefSeq" id="WP_009532863.1">
    <property type="nucleotide sequence ID" value="NZ_CAUOLT010000022.1"/>
</dbReference>
<accession>A0A930GPM9</accession>
<dbReference type="GO" id="GO:0016020">
    <property type="term" value="C:membrane"/>
    <property type="evidence" value="ECO:0007669"/>
    <property type="project" value="UniProtKB-SubCell"/>
</dbReference>
<keyword evidence="2" id="KW-0813">Transport</keyword>
<dbReference type="InterPro" id="IPR038379">
    <property type="entry name" value="SecE_sf"/>
</dbReference>
<keyword evidence="5 8" id="KW-1133">Transmembrane helix</keyword>
<dbReference type="GO" id="GO:0008320">
    <property type="term" value="F:protein transmembrane transporter activity"/>
    <property type="evidence" value="ECO:0007669"/>
    <property type="project" value="InterPro"/>
</dbReference>
<evidence type="ECO:0000256" key="3">
    <source>
        <dbReference type="ARBA" id="ARBA00022692"/>
    </source>
</evidence>
<evidence type="ECO:0000256" key="5">
    <source>
        <dbReference type="ARBA" id="ARBA00022989"/>
    </source>
</evidence>
<evidence type="ECO:0000256" key="2">
    <source>
        <dbReference type="ARBA" id="ARBA00022448"/>
    </source>
</evidence>
<keyword evidence="6" id="KW-0811">Translocation</keyword>
<reference evidence="9 10" key="1">
    <citation type="submission" date="2011-10" db="EMBL/GenBank/DDBJ databases">
        <title>The Genome Sequence of Lachnospiraceae bacterium ACC2.</title>
        <authorList>
            <consortium name="The Broad Institute Genome Sequencing Platform"/>
            <person name="Earl A."/>
            <person name="Ward D."/>
            <person name="Feldgarden M."/>
            <person name="Gevers D."/>
            <person name="Sizova M."/>
            <person name="Hazen A."/>
            <person name="Epstein S."/>
            <person name="Young S.K."/>
            <person name="Zeng Q."/>
            <person name="Gargeya S."/>
            <person name="Fitzgerald M."/>
            <person name="Haas B."/>
            <person name="Abouelleil A."/>
            <person name="Alvarado L."/>
            <person name="Arachchi H.M."/>
            <person name="Berlin A."/>
            <person name="Brown A."/>
            <person name="Chapman S.B."/>
            <person name="Chen Z."/>
            <person name="Dunbar C."/>
            <person name="Freedman E."/>
            <person name="Gearin G."/>
            <person name="Goldberg J."/>
            <person name="Griggs A."/>
            <person name="Gujja S."/>
            <person name="Heiman D."/>
            <person name="Howarth C."/>
            <person name="Larson L."/>
            <person name="Lui A."/>
            <person name="MacDonald P.J.P."/>
            <person name="Montmayeur A."/>
            <person name="Murphy C."/>
            <person name="Neiman D."/>
            <person name="Pearson M."/>
            <person name="Priest M."/>
            <person name="Roberts A."/>
            <person name="Saif S."/>
            <person name="Shea T."/>
            <person name="Shenoy N."/>
            <person name="Sisk P."/>
            <person name="Stolte C."/>
            <person name="Sykes S."/>
            <person name="Wortman J."/>
            <person name="Nusbaum C."/>
            <person name="Birren B."/>
        </authorList>
    </citation>
    <scope>NUCLEOTIDE SEQUENCE [LARGE SCALE GENOMIC DNA]</scope>
    <source>
        <strain evidence="9 10">ACC2</strain>
    </source>
</reference>
<evidence type="ECO:0000256" key="8">
    <source>
        <dbReference type="SAM" id="Phobius"/>
    </source>
</evidence>
<keyword evidence="4" id="KW-0653">Protein transport</keyword>
<dbReference type="InterPro" id="IPR001901">
    <property type="entry name" value="Translocase_SecE/Sec61-g"/>
</dbReference>
<dbReference type="Pfam" id="PF00584">
    <property type="entry name" value="SecE"/>
    <property type="match status" value="1"/>
</dbReference>
<evidence type="ECO:0000256" key="6">
    <source>
        <dbReference type="ARBA" id="ARBA00023010"/>
    </source>
</evidence>
<proteinExistence type="predicted"/>
<dbReference type="GeneID" id="86940786"/>
<comment type="caution">
    <text evidence="9">The sequence shown here is derived from an EMBL/GenBank/DDBJ whole genome shotgun (WGS) entry which is preliminary data.</text>
</comment>
<name>A0A930GPM9_9FIRM</name>
<dbReference type="GO" id="GO:0006886">
    <property type="term" value="P:intracellular protein transport"/>
    <property type="evidence" value="ECO:0007669"/>
    <property type="project" value="InterPro"/>
</dbReference>
<dbReference type="NCBIfam" id="TIGR00964">
    <property type="entry name" value="secE_bact"/>
    <property type="match status" value="1"/>
</dbReference>
<dbReference type="AlphaFoldDB" id="A0A930GPM9"/>
<keyword evidence="10" id="KW-1185">Reference proteome</keyword>